<evidence type="ECO:0000256" key="8">
    <source>
        <dbReference type="SAM" id="SignalP"/>
    </source>
</evidence>
<dbReference type="GO" id="GO:0004222">
    <property type="term" value="F:metalloendopeptidase activity"/>
    <property type="evidence" value="ECO:0007669"/>
    <property type="project" value="InterPro"/>
</dbReference>
<dbReference type="GO" id="GO:0046872">
    <property type="term" value="F:metal ion binding"/>
    <property type="evidence" value="ECO:0007669"/>
    <property type="project" value="UniProtKB-KW"/>
</dbReference>
<dbReference type="SUPFAM" id="SSF55486">
    <property type="entry name" value="Metalloproteases ('zincins'), catalytic domain"/>
    <property type="match status" value="1"/>
</dbReference>
<dbReference type="OrthoDB" id="9775677at2"/>
<keyword evidence="6" id="KW-0862">Zinc</keyword>
<dbReference type="Pfam" id="PF01431">
    <property type="entry name" value="Peptidase_M13"/>
    <property type="match status" value="1"/>
</dbReference>
<sequence length="696" mass="77649">MTRRQALTPIAIALGLAISSPGAFAADSDSQAADMQLLAAKQIFDTSNLDTQVSACHNLNTFVNTKWVAANPIPDDHTRWGSFNMLAEKSLEDQHTIVKKAAAEADKADAGSIKAKIGHLYQSGMDVEAIDEAGYQPIEPRLKQIAAIDNRRELSHYLTQAFAAGQGQVFALDASPDYKNATRVIAYAYQGGLGLPTPKYYTDKDYAKQRAAYVDYMTTLFKLTGESDAKAAADAKQAMAFETELAKHSLSRVAMRDPKNQYHFVSLDEANKATPNFDWKAFFVAQGADIKKGFSLSEPKFFAEFNKLLGNAPLDQWRAYLRFHTIDDAAPLLSTPFNEAHFAFYGTTLNGQPKQKPRWKQALDAVNSAMGQALGQLYVADYFPPEAKARAQQMVANIRAALKTRIQNNDWMSEKTKDKALDKWSKFLPKIGYPEHWRSWKGLNISADDFYGNMERAAEFNHAYEMAYVGQPRDRQRWGMTPQTVNAYYNPTDNTINFPAAILQPPFFYAHGDDAVNYGGIGAVIGHESSHGYDDQGSQFDGDGNQVNWWTAADRKAFDARTQKLVDQFNQYTPIPGKPQLHVNGKLTLGENIADLDGLTLAYDALQTALAHNPKEAHMKIDGYTEDQRFFMSWARVWRGHSREKALEVQLNSDPHSPMSFRAIGAPSNMPAFAKAFDCKPGDAMVRPKNKRVEIW</sequence>
<dbReference type="RefSeq" id="WP_037336459.1">
    <property type="nucleotide sequence ID" value="NZ_APNK01000009.1"/>
</dbReference>
<gene>
    <name evidence="11" type="ORF">C41B8_08045</name>
</gene>
<keyword evidence="12" id="KW-1185">Reference proteome</keyword>
<dbReference type="PROSITE" id="PS51885">
    <property type="entry name" value="NEPRILYSIN"/>
    <property type="match status" value="1"/>
</dbReference>
<evidence type="ECO:0000256" key="7">
    <source>
        <dbReference type="ARBA" id="ARBA00023049"/>
    </source>
</evidence>
<reference evidence="11 12" key="1">
    <citation type="submission" date="2013-03" db="EMBL/GenBank/DDBJ databases">
        <title>Salinisphaera hydrothermalis C41B8 Genome Sequencing.</title>
        <authorList>
            <person name="Li C."/>
            <person name="Lai Q."/>
            <person name="Shao Z."/>
        </authorList>
    </citation>
    <scope>NUCLEOTIDE SEQUENCE [LARGE SCALE GENOMIC DNA]</scope>
    <source>
        <strain evidence="11 12">C41B8</strain>
    </source>
</reference>
<keyword evidence="7" id="KW-0482">Metalloprotease</keyword>
<protein>
    <submittedName>
        <fullName evidence="11">Endothelin-converting enzyme</fullName>
    </submittedName>
</protein>
<evidence type="ECO:0000256" key="5">
    <source>
        <dbReference type="ARBA" id="ARBA00022801"/>
    </source>
</evidence>
<dbReference type="InterPro" id="IPR000718">
    <property type="entry name" value="Peptidase_M13"/>
</dbReference>
<dbReference type="InterPro" id="IPR024079">
    <property type="entry name" value="MetalloPept_cat_dom_sf"/>
</dbReference>
<dbReference type="EMBL" id="APNK01000009">
    <property type="protein sequence ID" value="KEZ77753.1"/>
    <property type="molecule type" value="Genomic_DNA"/>
</dbReference>
<dbReference type="InterPro" id="IPR018497">
    <property type="entry name" value="Peptidase_M13_C"/>
</dbReference>
<keyword evidence="5" id="KW-0378">Hydrolase</keyword>
<comment type="cofactor">
    <cofactor evidence="1">
        <name>Zn(2+)</name>
        <dbReference type="ChEBI" id="CHEBI:29105"/>
    </cofactor>
</comment>
<dbReference type="eggNOG" id="COG3590">
    <property type="taxonomic scope" value="Bacteria"/>
</dbReference>
<dbReference type="Pfam" id="PF05649">
    <property type="entry name" value="Peptidase_M13_N"/>
    <property type="match status" value="1"/>
</dbReference>
<dbReference type="PATRIC" id="fig|1304275.5.peg.1640"/>
<dbReference type="Gene3D" id="3.40.390.10">
    <property type="entry name" value="Collagenase (Catalytic Domain)"/>
    <property type="match status" value="1"/>
</dbReference>
<comment type="similarity">
    <text evidence="2">Belongs to the peptidase M13 family.</text>
</comment>
<feature type="domain" description="Peptidase M13 C-terminal" evidence="9">
    <location>
        <begin position="486"/>
        <end position="693"/>
    </location>
</feature>
<keyword evidence="4" id="KW-0479">Metal-binding</keyword>
<evidence type="ECO:0000256" key="4">
    <source>
        <dbReference type="ARBA" id="ARBA00022723"/>
    </source>
</evidence>
<evidence type="ECO:0000256" key="6">
    <source>
        <dbReference type="ARBA" id="ARBA00022833"/>
    </source>
</evidence>
<evidence type="ECO:0000313" key="11">
    <source>
        <dbReference type="EMBL" id="KEZ77753.1"/>
    </source>
</evidence>
<dbReference type="Gene3D" id="1.10.1380.10">
    <property type="entry name" value="Neutral endopeptidase , domain2"/>
    <property type="match status" value="1"/>
</dbReference>
<dbReference type="GO" id="GO:0005886">
    <property type="term" value="C:plasma membrane"/>
    <property type="evidence" value="ECO:0007669"/>
    <property type="project" value="TreeGrafter"/>
</dbReference>
<dbReference type="InterPro" id="IPR008753">
    <property type="entry name" value="Peptidase_M13_N"/>
</dbReference>
<feature type="domain" description="Peptidase M13 N-terminal" evidence="10">
    <location>
        <begin position="56"/>
        <end position="434"/>
    </location>
</feature>
<feature type="chain" id="PRO_5001776572" evidence="8">
    <location>
        <begin position="26"/>
        <end position="696"/>
    </location>
</feature>
<dbReference type="PANTHER" id="PTHR11733:SF167">
    <property type="entry name" value="FI17812P1-RELATED"/>
    <property type="match status" value="1"/>
</dbReference>
<evidence type="ECO:0000256" key="2">
    <source>
        <dbReference type="ARBA" id="ARBA00007357"/>
    </source>
</evidence>
<dbReference type="STRING" id="1304275.C41B8_08045"/>
<accession>A0A084IM19</accession>
<evidence type="ECO:0000256" key="1">
    <source>
        <dbReference type="ARBA" id="ARBA00001947"/>
    </source>
</evidence>
<dbReference type="PRINTS" id="PR00786">
    <property type="entry name" value="NEPRILYSIN"/>
</dbReference>
<evidence type="ECO:0000259" key="10">
    <source>
        <dbReference type="Pfam" id="PF05649"/>
    </source>
</evidence>
<keyword evidence="8" id="KW-0732">Signal</keyword>
<evidence type="ECO:0000259" key="9">
    <source>
        <dbReference type="Pfam" id="PF01431"/>
    </source>
</evidence>
<dbReference type="GO" id="GO:0016485">
    <property type="term" value="P:protein processing"/>
    <property type="evidence" value="ECO:0007669"/>
    <property type="project" value="TreeGrafter"/>
</dbReference>
<organism evidence="11 12">
    <name type="scientific">Salinisphaera hydrothermalis (strain C41B8)</name>
    <dbReference type="NCBI Taxonomy" id="1304275"/>
    <lineage>
        <taxon>Bacteria</taxon>
        <taxon>Pseudomonadati</taxon>
        <taxon>Pseudomonadota</taxon>
        <taxon>Gammaproteobacteria</taxon>
        <taxon>Salinisphaerales</taxon>
        <taxon>Salinisphaeraceae</taxon>
        <taxon>Salinisphaera</taxon>
    </lineage>
</organism>
<keyword evidence="3" id="KW-0645">Protease</keyword>
<evidence type="ECO:0000256" key="3">
    <source>
        <dbReference type="ARBA" id="ARBA00022670"/>
    </source>
</evidence>
<comment type="caution">
    <text evidence="11">The sequence shown here is derived from an EMBL/GenBank/DDBJ whole genome shotgun (WGS) entry which is preliminary data.</text>
</comment>
<dbReference type="InterPro" id="IPR042089">
    <property type="entry name" value="Peptidase_M13_dom_2"/>
</dbReference>
<proteinExistence type="inferred from homology"/>
<dbReference type="PANTHER" id="PTHR11733">
    <property type="entry name" value="ZINC METALLOPROTEASE FAMILY M13 NEPRILYSIN-RELATED"/>
    <property type="match status" value="1"/>
</dbReference>
<name>A0A084IM19_SALHC</name>
<evidence type="ECO:0000313" key="12">
    <source>
        <dbReference type="Proteomes" id="UP000028302"/>
    </source>
</evidence>
<feature type="signal peptide" evidence="8">
    <location>
        <begin position="1"/>
        <end position="25"/>
    </location>
</feature>
<dbReference type="CDD" id="cd08662">
    <property type="entry name" value="M13"/>
    <property type="match status" value="1"/>
</dbReference>
<dbReference type="AlphaFoldDB" id="A0A084IM19"/>
<dbReference type="Proteomes" id="UP000028302">
    <property type="component" value="Unassembled WGS sequence"/>
</dbReference>